<keyword evidence="1" id="KW-0472">Membrane</keyword>
<evidence type="ECO:0000256" key="1">
    <source>
        <dbReference type="SAM" id="Phobius"/>
    </source>
</evidence>
<name>A0A2S7N1R5_9BACI</name>
<dbReference type="AlphaFoldDB" id="A0A2S7N1R5"/>
<reference evidence="2 3" key="1">
    <citation type="submission" date="2017-12" db="EMBL/GenBank/DDBJ databases">
        <title>Taxonomic description and draft genome of Pradoshia cofamensis Gen. nov., sp. nov., a thermotolerant bacillale isolated from anterior gut of earthworm Eisenia fetida.</title>
        <authorList>
            <person name="Saha T."/>
            <person name="Chakraborty R."/>
        </authorList>
    </citation>
    <scope>NUCLEOTIDE SEQUENCE [LARGE SCALE GENOMIC DNA]</scope>
    <source>
        <strain evidence="2 3">EAG3</strain>
    </source>
</reference>
<proteinExistence type="predicted"/>
<protein>
    <submittedName>
        <fullName evidence="2">Uncharacterized protein</fullName>
    </submittedName>
</protein>
<keyword evidence="3" id="KW-1185">Reference proteome</keyword>
<keyword evidence="1" id="KW-1133">Transmembrane helix</keyword>
<organism evidence="2 3">
    <name type="scientific">Pradoshia eiseniae</name>
    <dbReference type="NCBI Taxonomy" id="2064768"/>
    <lineage>
        <taxon>Bacteria</taxon>
        <taxon>Bacillati</taxon>
        <taxon>Bacillota</taxon>
        <taxon>Bacilli</taxon>
        <taxon>Bacillales</taxon>
        <taxon>Bacillaceae</taxon>
        <taxon>Pradoshia</taxon>
    </lineage>
</organism>
<feature type="transmembrane region" description="Helical" evidence="1">
    <location>
        <begin position="60"/>
        <end position="78"/>
    </location>
</feature>
<gene>
    <name evidence="2" type="ORF">CYL18_05365</name>
</gene>
<dbReference type="Proteomes" id="UP000239663">
    <property type="component" value="Unassembled WGS sequence"/>
</dbReference>
<dbReference type="OrthoDB" id="2991597at2"/>
<keyword evidence="1" id="KW-0812">Transmembrane</keyword>
<evidence type="ECO:0000313" key="3">
    <source>
        <dbReference type="Proteomes" id="UP000239663"/>
    </source>
</evidence>
<evidence type="ECO:0000313" key="2">
    <source>
        <dbReference type="EMBL" id="PQD96031.1"/>
    </source>
</evidence>
<accession>A0A2S7N1R5</accession>
<dbReference type="RefSeq" id="WP_104848460.1">
    <property type="nucleotide sequence ID" value="NZ_PKOZ01000002.1"/>
</dbReference>
<sequence length="79" mass="8781">MNYYELCNRHIGRNVCITDVHGRRHNGVITRVTNKHVWIRPSGGSGRGYGYWGWGGGWGWGYPLALGLIGGFALGALFF</sequence>
<comment type="caution">
    <text evidence="2">The sequence shown here is derived from an EMBL/GenBank/DDBJ whole genome shotgun (WGS) entry which is preliminary data.</text>
</comment>
<dbReference type="EMBL" id="PKOZ01000002">
    <property type="protein sequence ID" value="PQD96031.1"/>
    <property type="molecule type" value="Genomic_DNA"/>
</dbReference>